<protein>
    <recommendedName>
        <fullName evidence="2">J domain-containing protein</fullName>
    </recommendedName>
</protein>
<dbReference type="EMBL" id="BARS01035984">
    <property type="protein sequence ID" value="GAG24711.1"/>
    <property type="molecule type" value="Genomic_DNA"/>
</dbReference>
<organism evidence="3">
    <name type="scientific">marine sediment metagenome</name>
    <dbReference type="NCBI Taxonomy" id="412755"/>
    <lineage>
        <taxon>unclassified sequences</taxon>
        <taxon>metagenomes</taxon>
        <taxon>ecological metagenomes</taxon>
    </lineage>
</organism>
<dbReference type="InterPro" id="IPR051948">
    <property type="entry name" value="Hsp70_co-chaperone_J-domain"/>
</dbReference>
<dbReference type="CDD" id="cd06257">
    <property type="entry name" value="DnaJ"/>
    <property type="match status" value="1"/>
</dbReference>
<dbReference type="GO" id="GO:0005783">
    <property type="term" value="C:endoplasmic reticulum"/>
    <property type="evidence" value="ECO:0007669"/>
    <property type="project" value="TreeGrafter"/>
</dbReference>
<dbReference type="InterPro" id="IPR036869">
    <property type="entry name" value="J_dom_sf"/>
</dbReference>
<dbReference type="PANTHER" id="PTHR44360:SF1">
    <property type="entry name" value="DNAJ HOMOLOG SUBFAMILY B MEMBER 9"/>
    <property type="match status" value="1"/>
</dbReference>
<name>X0XIC7_9ZZZZ</name>
<keyword evidence="1" id="KW-0143">Chaperone</keyword>
<dbReference type="GO" id="GO:0051787">
    <property type="term" value="F:misfolded protein binding"/>
    <property type="evidence" value="ECO:0007669"/>
    <property type="project" value="TreeGrafter"/>
</dbReference>
<evidence type="ECO:0000256" key="1">
    <source>
        <dbReference type="ARBA" id="ARBA00023186"/>
    </source>
</evidence>
<accession>X0XIC7</accession>
<dbReference type="GO" id="GO:0036503">
    <property type="term" value="P:ERAD pathway"/>
    <property type="evidence" value="ECO:0007669"/>
    <property type="project" value="TreeGrafter"/>
</dbReference>
<dbReference type="InterPro" id="IPR001623">
    <property type="entry name" value="DnaJ_domain"/>
</dbReference>
<dbReference type="PROSITE" id="PS50076">
    <property type="entry name" value="DNAJ_2"/>
    <property type="match status" value="1"/>
</dbReference>
<comment type="caution">
    <text evidence="3">The sequence shown here is derived from an EMBL/GenBank/DDBJ whole genome shotgun (WGS) entry which is preliminary data.</text>
</comment>
<dbReference type="Pfam" id="PF00226">
    <property type="entry name" value="DnaJ"/>
    <property type="match status" value="1"/>
</dbReference>
<dbReference type="Gene3D" id="1.10.287.110">
    <property type="entry name" value="DnaJ domain"/>
    <property type="match status" value="1"/>
</dbReference>
<feature type="non-terminal residue" evidence="3">
    <location>
        <position position="39"/>
    </location>
</feature>
<proteinExistence type="predicted"/>
<evidence type="ECO:0000259" key="2">
    <source>
        <dbReference type="PROSITE" id="PS50076"/>
    </source>
</evidence>
<dbReference type="PANTHER" id="PTHR44360">
    <property type="entry name" value="DNAJ HOMOLOG SUBFAMILY B MEMBER 9"/>
    <property type="match status" value="1"/>
</dbReference>
<feature type="domain" description="J" evidence="2">
    <location>
        <begin position="5"/>
        <end position="39"/>
    </location>
</feature>
<dbReference type="SUPFAM" id="SSF46565">
    <property type="entry name" value="Chaperone J-domain"/>
    <property type="match status" value="1"/>
</dbReference>
<gene>
    <name evidence="3" type="ORF">S01H1_55363</name>
</gene>
<reference evidence="3" key="1">
    <citation type="journal article" date="2014" name="Front. Microbiol.">
        <title>High frequency of phylogenetically diverse reductive dehalogenase-homologous genes in deep subseafloor sedimentary metagenomes.</title>
        <authorList>
            <person name="Kawai M."/>
            <person name="Futagami T."/>
            <person name="Toyoda A."/>
            <person name="Takaki Y."/>
            <person name="Nishi S."/>
            <person name="Hori S."/>
            <person name="Arai W."/>
            <person name="Tsubouchi T."/>
            <person name="Morono Y."/>
            <person name="Uchiyama I."/>
            <person name="Ito T."/>
            <person name="Fujiyama A."/>
            <person name="Inagaki F."/>
            <person name="Takami H."/>
        </authorList>
    </citation>
    <scope>NUCLEOTIDE SEQUENCE</scope>
    <source>
        <strain evidence="3">Expedition CK06-06</strain>
    </source>
</reference>
<sequence>MAGKDYYSILGVKREASEREIKQAYRKLARKYHPDVNPS</sequence>
<dbReference type="PRINTS" id="PR00625">
    <property type="entry name" value="JDOMAIN"/>
</dbReference>
<evidence type="ECO:0000313" key="3">
    <source>
        <dbReference type="EMBL" id="GAG24711.1"/>
    </source>
</evidence>
<dbReference type="SMART" id="SM00271">
    <property type="entry name" value="DnaJ"/>
    <property type="match status" value="1"/>
</dbReference>
<dbReference type="AlphaFoldDB" id="X0XIC7"/>
<dbReference type="GO" id="GO:0051087">
    <property type="term" value="F:protein-folding chaperone binding"/>
    <property type="evidence" value="ECO:0007669"/>
    <property type="project" value="TreeGrafter"/>
</dbReference>